<protein>
    <submittedName>
        <fullName evidence="2">Uncharacterized protein</fullName>
    </submittedName>
</protein>
<feature type="region of interest" description="Disordered" evidence="1">
    <location>
        <begin position="73"/>
        <end position="92"/>
    </location>
</feature>
<sequence length="188" mass="20281">MMRVYGCSVTPNAACRSFLRSVQFRVSSFCPWTTPISRLRPLGSGCSRSSRAEVSSVHALPLRRRTMPVHLKSADSQEKCTRVTPSPSSAGSPFSSTFRKMLDGHVLRIISAISSAPSAVVRFHVNARRSRQYPSSSKSCTTAVAASSGLELAVAFSKAWSQSLAKVVKSCSGKASSFKKCRDSLSTQ</sequence>
<gene>
    <name evidence="2" type="ordered locus">cgR_2774</name>
</gene>
<evidence type="ECO:0000256" key="1">
    <source>
        <dbReference type="SAM" id="MobiDB-lite"/>
    </source>
</evidence>
<accession>A0AB72VEJ8</accession>
<evidence type="ECO:0000313" key="2">
    <source>
        <dbReference type="EMBL" id="BAF55793.1"/>
    </source>
</evidence>
<dbReference type="AlphaFoldDB" id="A0AB72VEJ8"/>
<reference evidence="2" key="1">
    <citation type="journal article" date="2007" name="Microbiology">
        <title>Comparative analysis of the Corynebacterium glutamicum group and complete genome sequence of strain R.</title>
        <authorList>
            <person name="Yukawa H."/>
            <person name="Omumasaba C.A."/>
            <person name="Nonaka H."/>
            <person name="Kos P."/>
            <person name="Okai N."/>
            <person name="Suzuki N."/>
            <person name="Suda M."/>
            <person name="Tsuge Y."/>
            <person name="Watanabe J."/>
            <person name="Ikeda Y."/>
            <person name="Vertes A.A."/>
            <person name="Inui M."/>
        </authorList>
    </citation>
    <scope>NUCLEOTIDE SEQUENCE</scope>
    <source>
        <strain evidence="2">R</strain>
    </source>
</reference>
<dbReference type="Proteomes" id="UP000006698">
    <property type="component" value="Chromosome"/>
</dbReference>
<dbReference type="KEGG" id="cgt:cgR_2774"/>
<organism evidence="2">
    <name type="scientific">Corynebacterium glutamicum (strain R)</name>
    <dbReference type="NCBI Taxonomy" id="340322"/>
    <lineage>
        <taxon>Bacteria</taxon>
        <taxon>Bacillati</taxon>
        <taxon>Actinomycetota</taxon>
        <taxon>Actinomycetes</taxon>
        <taxon>Mycobacteriales</taxon>
        <taxon>Corynebacteriaceae</taxon>
        <taxon>Corynebacterium</taxon>
    </lineage>
</organism>
<name>A0AB72VEJ8_CORGB</name>
<dbReference type="EMBL" id="AP009044">
    <property type="protein sequence ID" value="BAF55793.1"/>
    <property type="molecule type" value="Genomic_DNA"/>
</dbReference>
<proteinExistence type="predicted"/>